<evidence type="ECO:0000256" key="9">
    <source>
        <dbReference type="ARBA" id="ARBA00022723"/>
    </source>
</evidence>
<dbReference type="EMBL" id="DS995899">
    <property type="protein sequence ID" value="EEA27376.1"/>
    <property type="molecule type" value="Genomic_DNA"/>
</dbReference>
<dbReference type="AlphaFoldDB" id="B6Q5A1"/>
<dbReference type="VEuPathDB" id="FungiDB:PMAA_022550"/>
<evidence type="ECO:0000256" key="4">
    <source>
        <dbReference type="ARBA" id="ARBA00005150"/>
    </source>
</evidence>
<dbReference type="HOGENOM" id="CLU_015869_0_1_1"/>
<evidence type="ECO:0000256" key="6">
    <source>
        <dbReference type="ARBA" id="ARBA00022490"/>
    </source>
</evidence>
<comment type="cofactor">
    <cofactor evidence="17">
        <name>a monovalent cation</name>
        <dbReference type="ChEBI" id="CHEBI:60242"/>
    </cofactor>
    <text evidence="17">A monovalent cation.</text>
</comment>
<feature type="binding site" evidence="18">
    <location>
        <position position="325"/>
    </location>
    <ligand>
        <name>ATP</name>
        <dbReference type="ChEBI" id="CHEBI:30616"/>
    </ligand>
</feature>
<feature type="binding site" evidence="18">
    <location>
        <position position="339"/>
    </location>
    <ligand>
        <name>ATP</name>
        <dbReference type="ChEBI" id="CHEBI:30616"/>
    </ligand>
</feature>
<keyword evidence="10 18" id="KW-0547">Nucleotide-binding</keyword>
<evidence type="ECO:0000256" key="11">
    <source>
        <dbReference type="ARBA" id="ARBA00022792"/>
    </source>
</evidence>
<evidence type="ECO:0000313" key="20">
    <source>
        <dbReference type="EMBL" id="EEA27376.1"/>
    </source>
</evidence>
<dbReference type="InterPro" id="IPR036615">
    <property type="entry name" value="Mur_ligase_C_dom_sf"/>
</dbReference>
<comment type="catalytic activity">
    <reaction evidence="16 17">
        <text>(6S)-5,6,7,8-tetrahydrofolyl-(gamma-L-Glu)(n) + L-glutamate + ATP = (6S)-5,6,7,8-tetrahydrofolyl-(gamma-L-Glu)(n+1) + ADP + phosphate + H(+)</text>
        <dbReference type="Rhea" id="RHEA:10580"/>
        <dbReference type="Rhea" id="RHEA-COMP:14738"/>
        <dbReference type="Rhea" id="RHEA-COMP:14740"/>
        <dbReference type="ChEBI" id="CHEBI:15378"/>
        <dbReference type="ChEBI" id="CHEBI:29985"/>
        <dbReference type="ChEBI" id="CHEBI:30616"/>
        <dbReference type="ChEBI" id="CHEBI:43474"/>
        <dbReference type="ChEBI" id="CHEBI:141005"/>
        <dbReference type="ChEBI" id="CHEBI:456216"/>
        <dbReference type="EC" id="6.3.2.17"/>
    </reaction>
</comment>
<sequence length="490" mass="54714">MKRTYENALKLLESRRRAARPKTSATLNAGAATAAVSSPSSQSLRGVPSLVGMKEWLEALGHSTNDINGLNIIHVAGTKGKGSTCAFTRSFLHAHGLRTGFPKRIGLYTGPDLQSIRERIQIDNQPITEDLFTRYFFEVWERLSPPDTLDVAGDNKKTRQPRYLQLLALLAFHTFIRERVQAAIFETHHGGEYDATNVISQPVVTAITSLGMDHIAQLGPTIDDIAWHKSGIFKPGVPTFSAPQDLGPVEVMRRRAEEKNVPLKFVSINEKLPENKKVLAAPVQRINCSLALEVARCFLQARAPECVIDDDLVRKGVENFIWPGRFEIIQDGQIQWFLDGAHNPLSLRQASQWFADNIDRSETKKCRVLIFSHYSEERDGITLVEELARGLLENDAQPDKVIFTTYDERKDGTKRIDKTLKVPETPFPDVRTAYATRWEQLDPKPGLYVEPTIEDALALARDIAVEKEGLDVLVTGSLHLVGGALSLLRP</sequence>
<keyword evidence="13 19" id="KW-0460">Magnesium</keyword>
<dbReference type="UniPathway" id="UPA00850"/>
<dbReference type="OrthoDB" id="5212574at2759"/>
<keyword evidence="12 18" id="KW-0067">ATP-binding</keyword>
<dbReference type="PANTHER" id="PTHR11136:SF5">
    <property type="entry name" value="FOLYLPOLYGLUTAMATE SYNTHASE, MITOCHONDRIAL"/>
    <property type="match status" value="1"/>
</dbReference>
<evidence type="ECO:0000256" key="1">
    <source>
        <dbReference type="ARBA" id="ARBA00004273"/>
    </source>
</evidence>
<keyword evidence="9 19" id="KW-0479">Metal-binding</keyword>
<evidence type="ECO:0000313" key="21">
    <source>
        <dbReference type="Proteomes" id="UP000001294"/>
    </source>
</evidence>
<gene>
    <name evidence="20" type="ORF">PMAA_022550</name>
</gene>
<dbReference type="GO" id="GO:0004326">
    <property type="term" value="F:tetrahydrofolylpolyglutamate synthase activity"/>
    <property type="evidence" value="ECO:0007669"/>
    <property type="project" value="UniProtKB-EC"/>
</dbReference>
<comment type="function">
    <text evidence="17">Catalyzes conversion of folates to polyglutamate derivatives allowing concentration of folate compounds in the cell and the intracellular retention of these cofactors, which are important substrates for most of the folate-dependent enzymes that are involved in one-carbon transfer reactions involved in purine, pyrimidine and amino acid synthesis.</text>
</comment>
<evidence type="ECO:0000256" key="2">
    <source>
        <dbReference type="ARBA" id="ARBA00004305"/>
    </source>
</evidence>
<protein>
    <recommendedName>
        <fullName evidence="17">Folylpolyglutamate synthase</fullName>
        <ecNumber evidence="17">6.3.2.17</ecNumber>
    </recommendedName>
    <alternativeName>
        <fullName evidence="17">Folylpoly-gamma-glutamate synthetase</fullName>
    </alternativeName>
    <alternativeName>
        <fullName evidence="17">Tetrahydrofolylpolyglutamate synthase</fullName>
    </alternativeName>
</protein>
<evidence type="ECO:0000256" key="3">
    <source>
        <dbReference type="ARBA" id="ARBA00004496"/>
    </source>
</evidence>
<dbReference type="SUPFAM" id="SSF53623">
    <property type="entry name" value="MurD-like peptide ligases, catalytic domain"/>
    <property type="match status" value="1"/>
</dbReference>
<comment type="similarity">
    <text evidence="5 17">Belongs to the folylpolyglutamate synthase family.</text>
</comment>
<dbReference type="Gene3D" id="3.40.1190.10">
    <property type="entry name" value="Mur-like, catalytic domain"/>
    <property type="match status" value="1"/>
</dbReference>
<evidence type="ECO:0000256" key="14">
    <source>
        <dbReference type="ARBA" id="ARBA00023128"/>
    </source>
</evidence>
<keyword evidence="6" id="KW-0963">Cytoplasm</keyword>
<dbReference type="PIRSF" id="PIRSF038895">
    <property type="entry name" value="FPGS"/>
    <property type="match status" value="1"/>
</dbReference>
<dbReference type="GO" id="GO:0006730">
    <property type="term" value="P:one-carbon metabolic process"/>
    <property type="evidence" value="ECO:0007669"/>
    <property type="project" value="UniProtKB-KW"/>
</dbReference>
<keyword evidence="21" id="KW-1185">Reference proteome</keyword>
<evidence type="ECO:0000256" key="12">
    <source>
        <dbReference type="ARBA" id="ARBA00022840"/>
    </source>
</evidence>
<dbReference type="Proteomes" id="UP000001294">
    <property type="component" value="Unassembled WGS sequence"/>
</dbReference>
<evidence type="ECO:0000256" key="15">
    <source>
        <dbReference type="ARBA" id="ARBA00023136"/>
    </source>
</evidence>
<keyword evidence="15" id="KW-0472">Membrane</keyword>
<evidence type="ECO:0000256" key="16">
    <source>
        <dbReference type="ARBA" id="ARBA00047493"/>
    </source>
</evidence>
<feature type="binding site" evidence="19">
    <location>
        <position position="214"/>
    </location>
    <ligand>
        <name>Mg(2+)</name>
        <dbReference type="ChEBI" id="CHEBI:18420"/>
        <label>1</label>
    </ligand>
</feature>
<dbReference type="InterPro" id="IPR001645">
    <property type="entry name" value="Folylpolyglutamate_synth"/>
</dbReference>
<dbReference type="InterPro" id="IPR023600">
    <property type="entry name" value="Folylpolyglutamate_synth_euk"/>
</dbReference>
<proteinExistence type="inferred from homology"/>
<dbReference type="PhylomeDB" id="B6Q5A1"/>
<keyword evidence="8 17" id="KW-0436">Ligase</keyword>
<dbReference type="SUPFAM" id="SSF53244">
    <property type="entry name" value="MurD-like peptide ligases, peptide-binding domain"/>
    <property type="match status" value="1"/>
</dbReference>
<dbReference type="Gene3D" id="3.90.190.20">
    <property type="entry name" value="Mur ligase, C-terminal domain"/>
    <property type="match status" value="1"/>
</dbReference>
<evidence type="ECO:0000256" key="8">
    <source>
        <dbReference type="ARBA" id="ARBA00022598"/>
    </source>
</evidence>
<evidence type="ECO:0000256" key="18">
    <source>
        <dbReference type="PIRSR" id="PIRSR038895-1"/>
    </source>
</evidence>
<evidence type="ECO:0000256" key="5">
    <source>
        <dbReference type="ARBA" id="ARBA00008276"/>
    </source>
</evidence>
<dbReference type="GO" id="GO:0005743">
    <property type="term" value="C:mitochondrial inner membrane"/>
    <property type="evidence" value="ECO:0007669"/>
    <property type="project" value="UniProtKB-SubCell"/>
</dbReference>
<dbReference type="NCBIfam" id="TIGR01499">
    <property type="entry name" value="folC"/>
    <property type="match status" value="1"/>
</dbReference>
<keyword evidence="7 17" id="KW-0554">One-carbon metabolism</keyword>
<evidence type="ECO:0000256" key="10">
    <source>
        <dbReference type="ARBA" id="ARBA00022741"/>
    </source>
</evidence>
<organism evidence="20 21">
    <name type="scientific">Talaromyces marneffei (strain ATCC 18224 / CBS 334.59 / QM 7333)</name>
    <name type="common">Penicillium marneffei</name>
    <dbReference type="NCBI Taxonomy" id="441960"/>
    <lineage>
        <taxon>Eukaryota</taxon>
        <taxon>Fungi</taxon>
        <taxon>Dikarya</taxon>
        <taxon>Ascomycota</taxon>
        <taxon>Pezizomycotina</taxon>
        <taxon>Eurotiomycetes</taxon>
        <taxon>Eurotiomycetidae</taxon>
        <taxon>Eurotiales</taxon>
        <taxon>Trichocomaceae</taxon>
        <taxon>Talaromyces</taxon>
        <taxon>Talaromyces sect. Talaromyces</taxon>
    </lineage>
</organism>
<evidence type="ECO:0000256" key="17">
    <source>
        <dbReference type="PIRNR" id="PIRNR038895"/>
    </source>
</evidence>
<dbReference type="EC" id="6.3.2.17" evidence="17"/>
<comment type="pathway">
    <text evidence="4 17">Cofactor biosynthesis; tetrahydrofolylpolyglutamate biosynthesis.</text>
</comment>
<keyword evidence="11" id="KW-0999">Mitochondrion inner membrane</keyword>
<dbReference type="GO" id="GO:0046872">
    <property type="term" value="F:metal ion binding"/>
    <property type="evidence" value="ECO:0007669"/>
    <property type="project" value="UniProtKB-KW"/>
</dbReference>
<evidence type="ECO:0000256" key="13">
    <source>
        <dbReference type="ARBA" id="ARBA00022842"/>
    </source>
</evidence>
<dbReference type="GO" id="GO:0005759">
    <property type="term" value="C:mitochondrial matrix"/>
    <property type="evidence" value="ECO:0007669"/>
    <property type="project" value="UniProtKB-SubCell"/>
</dbReference>
<comment type="subcellular location">
    <subcellularLocation>
        <location evidence="3">Cytoplasm</location>
    </subcellularLocation>
    <subcellularLocation>
        <location evidence="1">Mitochondrion inner membrane</location>
    </subcellularLocation>
    <subcellularLocation>
        <location evidence="2">Mitochondrion matrix</location>
    </subcellularLocation>
</comment>
<reference evidence="21" key="1">
    <citation type="journal article" date="2015" name="Genome Announc.">
        <title>Genome sequence of the AIDS-associated pathogen Penicillium marneffei (ATCC18224) and its near taxonomic relative Talaromyces stipitatus (ATCC10500).</title>
        <authorList>
            <person name="Nierman W.C."/>
            <person name="Fedorova-Abrams N.D."/>
            <person name="Andrianopoulos A."/>
        </authorList>
    </citation>
    <scope>NUCLEOTIDE SEQUENCE [LARGE SCALE GENOMIC DNA]</scope>
    <source>
        <strain evidence="21">ATCC 18224 / CBS 334.59 / QM 7333</strain>
    </source>
</reference>
<dbReference type="GO" id="GO:0005829">
    <property type="term" value="C:cytosol"/>
    <property type="evidence" value="ECO:0007669"/>
    <property type="project" value="TreeGrafter"/>
</dbReference>
<keyword evidence="14" id="KW-0496">Mitochondrion</keyword>
<feature type="binding site" evidence="19">
    <location>
        <position position="186"/>
    </location>
    <ligand>
        <name>Mg(2+)</name>
        <dbReference type="ChEBI" id="CHEBI:18420"/>
        <label>1</label>
    </ligand>
</feature>
<dbReference type="GO" id="GO:0005524">
    <property type="term" value="F:ATP binding"/>
    <property type="evidence" value="ECO:0007669"/>
    <property type="project" value="UniProtKB-KW"/>
</dbReference>
<evidence type="ECO:0000256" key="7">
    <source>
        <dbReference type="ARBA" id="ARBA00022563"/>
    </source>
</evidence>
<dbReference type="STRING" id="441960.B6Q5A1"/>
<evidence type="ECO:0000256" key="19">
    <source>
        <dbReference type="PIRSR" id="PIRSR038895-2"/>
    </source>
</evidence>
<dbReference type="InterPro" id="IPR036565">
    <property type="entry name" value="Mur-like_cat_sf"/>
</dbReference>
<dbReference type="PANTHER" id="PTHR11136">
    <property type="entry name" value="FOLYLPOLYGLUTAMATE SYNTHASE-RELATED"/>
    <property type="match status" value="1"/>
</dbReference>
<name>B6Q5A1_TALMQ</name>
<accession>B6Q5A1</accession>